<keyword evidence="5" id="KW-1185">Reference proteome</keyword>
<evidence type="ECO:0000256" key="1">
    <source>
        <dbReference type="SAM" id="MobiDB-lite"/>
    </source>
</evidence>
<feature type="transmembrane region" description="Helical" evidence="2">
    <location>
        <begin position="358"/>
        <end position="375"/>
    </location>
</feature>
<feature type="signal peptide" evidence="3">
    <location>
        <begin position="1"/>
        <end position="25"/>
    </location>
</feature>
<organism evidence="4 5">
    <name type="scientific">Cyclostephanos tholiformis</name>
    <dbReference type="NCBI Taxonomy" id="382380"/>
    <lineage>
        <taxon>Eukaryota</taxon>
        <taxon>Sar</taxon>
        <taxon>Stramenopiles</taxon>
        <taxon>Ochrophyta</taxon>
        <taxon>Bacillariophyta</taxon>
        <taxon>Coscinodiscophyceae</taxon>
        <taxon>Thalassiosirophycidae</taxon>
        <taxon>Stephanodiscales</taxon>
        <taxon>Stephanodiscaceae</taxon>
        <taxon>Cyclostephanos</taxon>
    </lineage>
</organism>
<feature type="region of interest" description="Disordered" evidence="1">
    <location>
        <begin position="228"/>
        <end position="256"/>
    </location>
</feature>
<feature type="compositionally biased region" description="Basic residues" evidence="1">
    <location>
        <begin position="239"/>
        <end position="251"/>
    </location>
</feature>
<feature type="transmembrane region" description="Helical" evidence="2">
    <location>
        <begin position="395"/>
        <end position="413"/>
    </location>
</feature>
<dbReference type="EMBL" id="JALLPB020000119">
    <property type="protein sequence ID" value="KAL3817106.1"/>
    <property type="molecule type" value="Genomic_DNA"/>
</dbReference>
<evidence type="ECO:0000313" key="5">
    <source>
        <dbReference type="Proteomes" id="UP001530377"/>
    </source>
</evidence>
<keyword evidence="2" id="KW-0812">Transmembrane</keyword>
<feature type="compositionally biased region" description="Gly residues" evidence="1">
    <location>
        <begin position="85"/>
        <end position="94"/>
    </location>
</feature>
<accession>A0ABD3RY46</accession>
<comment type="caution">
    <text evidence="4">The sequence shown here is derived from an EMBL/GenBank/DDBJ whole genome shotgun (WGS) entry which is preliminary data.</text>
</comment>
<feature type="compositionally biased region" description="Basic residues" evidence="1">
    <location>
        <begin position="95"/>
        <end position="104"/>
    </location>
</feature>
<evidence type="ECO:0000256" key="2">
    <source>
        <dbReference type="SAM" id="Phobius"/>
    </source>
</evidence>
<evidence type="ECO:0000256" key="3">
    <source>
        <dbReference type="SAM" id="SignalP"/>
    </source>
</evidence>
<keyword evidence="2" id="KW-1133">Transmembrane helix</keyword>
<keyword evidence="2" id="KW-0472">Membrane</keyword>
<name>A0ABD3RY46_9STRA</name>
<keyword evidence="3" id="KW-0732">Signal</keyword>
<feature type="chain" id="PRO_5044888805" description="DUF1275 domain-containing protein" evidence="3">
    <location>
        <begin position="26"/>
        <end position="491"/>
    </location>
</feature>
<dbReference type="Pfam" id="PF06912">
    <property type="entry name" value="DUF1275"/>
    <property type="match status" value="1"/>
</dbReference>
<feature type="region of interest" description="Disordered" evidence="1">
    <location>
        <begin position="37"/>
        <end position="104"/>
    </location>
</feature>
<reference evidence="4 5" key="1">
    <citation type="submission" date="2024-10" db="EMBL/GenBank/DDBJ databases">
        <title>Updated reference genomes for cyclostephanoid diatoms.</title>
        <authorList>
            <person name="Roberts W.R."/>
            <person name="Alverson A.J."/>
        </authorList>
    </citation>
    <scope>NUCLEOTIDE SEQUENCE [LARGE SCALE GENOMIC DNA]</scope>
    <source>
        <strain evidence="4 5">AJA228-03</strain>
    </source>
</reference>
<protein>
    <recommendedName>
        <fullName evidence="6">DUF1275 domain-containing protein</fullName>
    </recommendedName>
</protein>
<sequence length="491" mass="51689">MSPPIRPSLRVPSLLAAWSVIVASATTTTTASSTCASAAIRPTSHHHSSSSLVAIKRHRGGGGRSSSSSSISSSSTDGIDDDGRGLGGGGGGGGRRTRLRRRRRTLSAEEQLDILRLGFVPVERHMPSSPPASTTTTTTTTTEAAGGGVVGRHRGRWGAVVGRRRLVAPSTADYLDILRLGFISPSKSAYSNGGRSGDGSDDDEDASVDRAMTRVGRGGGGGGAFVVVVDDDDDDDDHHHHHHHDAHRVRRGGGDGSRHRIDAYIAVVLAFLAGISNAICQGRFDCFATMMTGNTIAMSTAMSAGRWYDALFRSKLIGGYVIGTACARYVEKTTSTHRGMAGTGRRLVDEDAHRRRPWIVLSPIVAVIFAIADAGGRSRLLHDWKGDVDGGRIALGWDVPLLAVGYGMIYSYANRALGSTMTHVVTGHITKLGEALSDMSCHGGVGKSVRVLASFVSGVIVGAQLSRVANDGKYPIFTLLGVAYALVLAWI</sequence>
<proteinExistence type="predicted"/>
<feature type="compositionally biased region" description="Low complexity" evidence="1">
    <location>
        <begin position="134"/>
        <end position="144"/>
    </location>
</feature>
<feature type="transmembrane region" description="Helical" evidence="2">
    <location>
        <begin position="263"/>
        <end position="280"/>
    </location>
</feature>
<dbReference type="InterPro" id="IPR010699">
    <property type="entry name" value="DUF1275"/>
</dbReference>
<feature type="compositionally biased region" description="Low complexity" evidence="1">
    <location>
        <begin position="65"/>
        <end position="77"/>
    </location>
</feature>
<evidence type="ECO:0000313" key="4">
    <source>
        <dbReference type="EMBL" id="KAL3817106.1"/>
    </source>
</evidence>
<dbReference type="Proteomes" id="UP001530377">
    <property type="component" value="Unassembled WGS sequence"/>
</dbReference>
<feature type="region of interest" description="Disordered" evidence="1">
    <location>
        <begin position="123"/>
        <end position="151"/>
    </location>
</feature>
<evidence type="ECO:0008006" key="6">
    <source>
        <dbReference type="Google" id="ProtNLM"/>
    </source>
</evidence>
<gene>
    <name evidence="4" type="ORF">ACHAXA_009937</name>
</gene>
<dbReference type="AlphaFoldDB" id="A0ABD3RY46"/>